<sequence>MQGLRWPGQTIWAPGELKKSDNNMYGVSPTCPSITIYVNRTAKKASSLNFSLFLIFLS</sequence>
<evidence type="ECO:0000313" key="1">
    <source>
        <dbReference type="EMBL" id="KAK9155558.1"/>
    </source>
</evidence>
<dbReference type="AlphaFoldDB" id="A0AAP0PT47"/>
<proteinExistence type="predicted"/>
<organism evidence="1 2">
    <name type="scientific">Stephania japonica</name>
    <dbReference type="NCBI Taxonomy" id="461633"/>
    <lineage>
        <taxon>Eukaryota</taxon>
        <taxon>Viridiplantae</taxon>
        <taxon>Streptophyta</taxon>
        <taxon>Embryophyta</taxon>
        <taxon>Tracheophyta</taxon>
        <taxon>Spermatophyta</taxon>
        <taxon>Magnoliopsida</taxon>
        <taxon>Ranunculales</taxon>
        <taxon>Menispermaceae</taxon>
        <taxon>Menispermoideae</taxon>
        <taxon>Cissampelideae</taxon>
        <taxon>Stephania</taxon>
    </lineage>
</organism>
<comment type="caution">
    <text evidence="1">The sequence shown here is derived from an EMBL/GenBank/DDBJ whole genome shotgun (WGS) entry which is preliminary data.</text>
</comment>
<protein>
    <submittedName>
        <fullName evidence="1">Uncharacterized protein</fullName>
    </submittedName>
</protein>
<name>A0AAP0PT47_9MAGN</name>
<gene>
    <name evidence="1" type="ORF">Sjap_003038</name>
</gene>
<accession>A0AAP0PT47</accession>
<reference evidence="1 2" key="1">
    <citation type="submission" date="2024-01" db="EMBL/GenBank/DDBJ databases">
        <title>Genome assemblies of Stephania.</title>
        <authorList>
            <person name="Yang L."/>
        </authorList>
    </citation>
    <scope>NUCLEOTIDE SEQUENCE [LARGE SCALE GENOMIC DNA]</scope>
    <source>
        <strain evidence="1">QJT</strain>
        <tissue evidence="1">Leaf</tissue>
    </source>
</reference>
<evidence type="ECO:0000313" key="2">
    <source>
        <dbReference type="Proteomes" id="UP001417504"/>
    </source>
</evidence>
<dbReference type="Proteomes" id="UP001417504">
    <property type="component" value="Unassembled WGS sequence"/>
</dbReference>
<dbReference type="EMBL" id="JBBNAE010000001">
    <property type="protein sequence ID" value="KAK9155558.1"/>
    <property type="molecule type" value="Genomic_DNA"/>
</dbReference>
<keyword evidence="2" id="KW-1185">Reference proteome</keyword>